<dbReference type="RefSeq" id="WP_033679204.1">
    <property type="nucleotide sequence ID" value="NZ_JOTM01000101.1"/>
</dbReference>
<dbReference type="GO" id="GO:0005524">
    <property type="term" value="F:ATP binding"/>
    <property type="evidence" value="ECO:0007669"/>
    <property type="project" value="UniProtKB-UniRule"/>
</dbReference>
<evidence type="ECO:0000256" key="3">
    <source>
        <dbReference type="ARBA" id="ARBA00022840"/>
    </source>
</evidence>
<evidence type="ECO:0000256" key="1">
    <source>
        <dbReference type="ARBA" id="ARBA00022598"/>
    </source>
</evidence>
<dbReference type="OrthoDB" id="9803907at2"/>
<dbReference type="GO" id="GO:0016874">
    <property type="term" value="F:ligase activity"/>
    <property type="evidence" value="ECO:0007669"/>
    <property type="project" value="UniProtKB-KW"/>
</dbReference>
<dbReference type="PANTHER" id="PTHR43585:SF2">
    <property type="entry name" value="ATP-GRASP ENZYME FSQD"/>
    <property type="match status" value="1"/>
</dbReference>
<feature type="domain" description="ATP-grasp" evidence="5">
    <location>
        <begin position="115"/>
        <end position="311"/>
    </location>
</feature>
<accession>A0A073K0I4</accession>
<name>A0A073K0I4_9BACI</name>
<proteinExistence type="predicted"/>
<dbReference type="SUPFAM" id="SSF56059">
    <property type="entry name" value="Glutathione synthetase ATP-binding domain-like"/>
    <property type="match status" value="1"/>
</dbReference>
<dbReference type="Proteomes" id="UP000027778">
    <property type="component" value="Unassembled WGS sequence"/>
</dbReference>
<dbReference type="PANTHER" id="PTHR43585">
    <property type="entry name" value="FUMIPYRROLE BIOSYNTHESIS PROTEIN C"/>
    <property type="match status" value="1"/>
</dbReference>
<dbReference type="PROSITE" id="PS50975">
    <property type="entry name" value="ATP_GRASP"/>
    <property type="match status" value="1"/>
</dbReference>
<dbReference type="InterPro" id="IPR041472">
    <property type="entry name" value="BL00235/CARNS1_N"/>
</dbReference>
<dbReference type="Pfam" id="PF18603">
    <property type="entry name" value="LAL_C2"/>
    <property type="match status" value="1"/>
</dbReference>
<dbReference type="InterPro" id="IPR011761">
    <property type="entry name" value="ATP-grasp"/>
</dbReference>
<keyword evidence="1" id="KW-0436">Ligase</keyword>
<gene>
    <name evidence="6" type="ORF">BAGA_05135</name>
</gene>
<keyword evidence="2 4" id="KW-0547">Nucleotide-binding</keyword>
<sequence length="410" mass="46694">MKTIVFIETNKSGSSREAIKAAEELNFFTVLLTGKKRFLEKRSEFPDVHQMIFTDIDNYDNLITIINKLKKTGKNIKGIFSFIDSFVYVAACLSEKFCQSIVSTEAIYHMNNKILTRNVLKGLPVSLNYLIYKPTESLSSFLKEAKKMNFPLIVKSPESAGSKDVLLAKDKNQLISSIQTLSKKRPNEKILLEEYIDGPQYLVEVLVHNGKVHIIAVIEQEITFFERFIVTGYSLLGRVDDRLYYSLLNSINSVVQAFDMKNGACHLELRRVNRIWKLIEINPRISGGAMNRMIEIGHGINLVQETIQLMLGNKPSLKKIRYKYVYTHYLTVDSIGKLIQVTGKNRSSKYPCVEEVYIAPKKGNILKPPTSMGHRCGYILASSYYKKKAKRMALEAATEISFKIEPTYAT</sequence>
<keyword evidence="3 4" id="KW-0067">ATP-binding</keyword>
<evidence type="ECO:0000256" key="2">
    <source>
        <dbReference type="ARBA" id="ARBA00022741"/>
    </source>
</evidence>
<dbReference type="AlphaFoldDB" id="A0A073K0I4"/>
<dbReference type="InterPro" id="IPR040570">
    <property type="entry name" value="LAL_C2"/>
</dbReference>
<evidence type="ECO:0000259" key="5">
    <source>
        <dbReference type="PROSITE" id="PS50975"/>
    </source>
</evidence>
<evidence type="ECO:0000313" key="6">
    <source>
        <dbReference type="EMBL" id="KEK20061.1"/>
    </source>
</evidence>
<dbReference type="GO" id="GO:0046872">
    <property type="term" value="F:metal ion binding"/>
    <property type="evidence" value="ECO:0007669"/>
    <property type="project" value="InterPro"/>
</dbReference>
<dbReference type="Pfam" id="PF18130">
    <property type="entry name" value="ATPgrasp_N"/>
    <property type="match status" value="1"/>
</dbReference>
<dbReference type="STRING" id="574375.AZF08_27935"/>
<evidence type="ECO:0000313" key="7">
    <source>
        <dbReference type="Proteomes" id="UP000027778"/>
    </source>
</evidence>
<protein>
    <submittedName>
        <fullName evidence="6">Biotin carboxylase</fullName>
    </submittedName>
</protein>
<dbReference type="Gene3D" id="3.30.470.20">
    <property type="entry name" value="ATP-grasp fold, B domain"/>
    <property type="match status" value="1"/>
</dbReference>
<dbReference type="InterPro" id="IPR052032">
    <property type="entry name" value="ATP-dep_AA_Ligase"/>
</dbReference>
<dbReference type="Pfam" id="PF13535">
    <property type="entry name" value="ATP-grasp_4"/>
    <property type="match status" value="1"/>
</dbReference>
<dbReference type="EMBL" id="JOTM01000101">
    <property type="protein sequence ID" value="KEK20061.1"/>
    <property type="molecule type" value="Genomic_DNA"/>
</dbReference>
<keyword evidence="7" id="KW-1185">Reference proteome</keyword>
<reference evidence="6 7" key="1">
    <citation type="submission" date="2014-06" db="EMBL/GenBank/DDBJ databases">
        <title>Draft genome sequence of Bacillus gaemokensis JCM 15801 (MCCC 1A00707).</title>
        <authorList>
            <person name="Lai Q."/>
            <person name="Liu Y."/>
            <person name="Shao Z."/>
        </authorList>
    </citation>
    <scope>NUCLEOTIDE SEQUENCE [LARGE SCALE GENOMIC DNA]</scope>
    <source>
        <strain evidence="6 7">JCM 15801</strain>
    </source>
</reference>
<dbReference type="Gene3D" id="3.40.50.20">
    <property type="match status" value="1"/>
</dbReference>
<comment type="caution">
    <text evidence="6">The sequence shown here is derived from an EMBL/GenBank/DDBJ whole genome shotgun (WGS) entry which is preliminary data.</text>
</comment>
<evidence type="ECO:0000256" key="4">
    <source>
        <dbReference type="PROSITE-ProRule" id="PRU00409"/>
    </source>
</evidence>
<organism evidence="6 7">
    <name type="scientific">Bacillus gaemokensis</name>
    <dbReference type="NCBI Taxonomy" id="574375"/>
    <lineage>
        <taxon>Bacteria</taxon>
        <taxon>Bacillati</taxon>
        <taxon>Bacillota</taxon>
        <taxon>Bacilli</taxon>
        <taxon>Bacillales</taxon>
        <taxon>Bacillaceae</taxon>
        <taxon>Bacillus</taxon>
        <taxon>Bacillus cereus group</taxon>
    </lineage>
</organism>
<dbReference type="eggNOG" id="COG0151">
    <property type="taxonomic scope" value="Bacteria"/>
</dbReference>